<evidence type="ECO:0000313" key="7">
    <source>
        <dbReference type="Proteomes" id="UP000075613"/>
    </source>
</evidence>
<dbReference type="RefSeq" id="WP_062131620.1">
    <property type="nucleotide sequence ID" value="NZ_LRBG01000035.1"/>
</dbReference>
<name>A0A149PJI6_9BURK</name>
<accession>A0A149PJI6</accession>
<dbReference type="GO" id="GO:0043565">
    <property type="term" value="F:sequence-specific DNA binding"/>
    <property type="evidence" value="ECO:0007669"/>
    <property type="project" value="TreeGrafter"/>
</dbReference>
<dbReference type="EMBL" id="LRBG01000035">
    <property type="protein sequence ID" value="KXU85184.1"/>
    <property type="molecule type" value="Genomic_DNA"/>
</dbReference>
<evidence type="ECO:0000256" key="4">
    <source>
        <dbReference type="ARBA" id="ARBA00023163"/>
    </source>
</evidence>
<protein>
    <submittedName>
        <fullName evidence="6">LysR family transcriptional regulator</fullName>
    </submittedName>
</protein>
<evidence type="ECO:0000313" key="6">
    <source>
        <dbReference type="EMBL" id="KXU85184.1"/>
    </source>
</evidence>
<dbReference type="InterPro" id="IPR058163">
    <property type="entry name" value="LysR-type_TF_proteobact-type"/>
</dbReference>
<organism evidence="6 7">
    <name type="scientific">Paraburkholderia monticola</name>
    <dbReference type="NCBI Taxonomy" id="1399968"/>
    <lineage>
        <taxon>Bacteria</taxon>
        <taxon>Pseudomonadati</taxon>
        <taxon>Pseudomonadota</taxon>
        <taxon>Betaproteobacteria</taxon>
        <taxon>Burkholderiales</taxon>
        <taxon>Burkholderiaceae</taxon>
        <taxon>Paraburkholderia</taxon>
    </lineage>
</organism>
<dbReference type="STRING" id="1399968.CI15_21250"/>
<comment type="caution">
    <text evidence="6">The sequence shown here is derived from an EMBL/GenBank/DDBJ whole genome shotgun (WGS) entry which is preliminary data.</text>
</comment>
<keyword evidence="7" id="KW-1185">Reference proteome</keyword>
<gene>
    <name evidence="6" type="ORF">CI15_21250</name>
</gene>
<keyword evidence="2" id="KW-0805">Transcription regulation</keyword>
<evidence type="ECO:0000256" key="3">
    <source>
        <dbReference type="ARBA" id="ARBA00023125"/>
    </source>
</evidence>
<evidence type="ECO:0000259" key="5">
    <source>
        <dbReference type="PROSITE" id="PS50931"/>
    </source>
</evidence>
<dbReference type="PANTHER" id="PTHR30537:SF1">
    <property type="entry name" value="HTH-TYPE TRANSCRIPTIONAL REGULATOR PGRR"/>
    <property type="match status" value="1"/>
</dbReference>
<evidence type="ECO:0000256" key="2">
    <source>
        <dbReference type="ARBA" id="ARBA00023015"/>
    </source>
</evidence>
<dbReference type="PANTHER" id="PTHR30537">
    <property type="entry name" value="HTH-TYPE TRANSCRIPTIONAL REGULATOR"/>
    <property type="match status" value="1"/>
</dbReference>
<feature type="domain" description="HTH lysR-type" evidence="5">
    <location>
        <begin position="1"/>
        <end position="61"/>
    </location>
</feature>
<dbReference type="Proteomes" id="UP000075613">
    <property type="component" value="Unassembled WGS sequence"/>
</dbReference>
<dbReference type="InterPro" id="IPR036390">
    <property type="entry name" value="WH_DNA-bd_sf"/>
</dbReference>
<dbReference type="GO" id="GO:0003700">
    <property type="term" value="F:DNA-binding transcription factor activity"/>
    <property type="evidence" value="ECO:0007669"/>
    <property type="project" value="InterPro"/>
</dbReference>
<reference evidence="6 7" key="1">
    <citation type="journal article" date="2015" name="Int. J. Syst. Evol. Microbiol.">
        <title>Burkholderia monticola sp. nov., isolated from mountain soil.</title>
        <authorList>
            <person name="Baek I."/>
            <person name="Seo B."/>
            <person name="Lee I."/>
            <person name="Yi H."/>
            <person name="Chun J."/>
        </authorList>
    </citation>
    <scope>NUCLEOTIDE SEQUENCE [LARGE SCALE GENOMIC DNA]</scope>
    <source>
        <strain evidence="6 7">JC2948</strain>
    </source>
</reference>
<dbReference type="AlphaFoldDB" id="A0A149PJI6"/>
<dbReference type="InterPro" id="IPR000847">
    <property type="entry name" value="LysR_HTH_N"/>
</dbReference>
<dbReference type="Pfam" id="PF03466">
    <property type="entry name" value="LysR_substrate"/>
    <property type="match status" value="1"/>
</dbReference>
<dbReference type="SUPFAM" id="SSF46785">
    <property type="entry name" value="Winged helix' DNA-binding domain"/>
    <property type="match status" value="1"/>
</dbReference>
<comment type="similarity">
    <text evidence="1">Belongs to the LysR transcriptional regulatory family.</text>
</comment>
<keyword evidence="3" id="KW-0238">DNA-binding</keyword>
<dbReference type="GO" id="GO:0006351">
    <property type="term" value="P:DNA-templated transcription"/>
    <property type="evidence" value="ECO:0007669"/>
    <property type="project" value="TreeGrafter"/>
</dbReference>
<dbReference type="Gene3D" id="1.10.10.10">
    <property type="entry name" value="Winged helix-like DNA-binding domain superfamily/Winged helix DNA-binding domain"/>
    <property type="match status" value="1"/>
</dbReference>
<evidence type="ECO:0000256" key="1">
    <source>
        <dbReference type="ARBA" id="ARBA00009437"/>
    </source>
</evidence>
<dbReference type="InterPro" id="IPR005119">
    <property type="entry name" value="LysR_subst-bd"/>
</dbReference>
<dbReference type="Gene3D" id="3.40.190.290">
    <property type="match status" value="1"/>
</dbReference>
<dbReference type="CDD" id="cd08474">
    <property type="entry name" value="PBP2_CrgA_like_5"/>
    <property type="match status" value="1"/>
</dbReference>
<dbReference type="Pfam" id="PF00126">
    <property type="entry name" value="HTH_1"/>
    <property type="match status" value="1"/>
</dbReference>
<dbReference type="FunFam" id="1.10.10.10:FF:000001">
    <property type="entry name" value="LysR family transcriptional regulator"/>
    <property type="match status" value="1"/>
</dbReference>
<dbReference type="OrthoDB" id="5525645at2"/>
<proteinExistence type="inferred from homology"/>
<dbReference type="InterPro" id="IPR036388">
    <property type="entry name" value="WH-like_DNA-bd_sf"/>
</dbReference>
<dbReference type="SUPFAM" id="SSF53850">
    <property type="entry name" value="Periplasmic binding protein-like II"/>
    <property type="match status" value="1"/>
</dbReference>
<dbReference type="PROSITE" id="PS50931">
    <property type="entry name" value="HTH_LYSR"/>
    <property type="match status" value="1"/>
</dbReference>
<keyword evidence="4" id="KW-0804">Transcription</keyword>
<sequence>MPRAGLAELTAFITIAEQHSFSAAARVLGLSPSALSHAMRNMESRLDVRLFNRTTRSVALTEAGEQLLRRVRPALADLDDAVGEVTAARNRPSGTIRISASEASAKQLVRHVLADFFARYPEIHVEFVVDSRLVDIVAEGLDAGIRVLEDVPRDMIAVRFGRDMRLVAVASPEYLARHPAPKAPHDLMQHRCIRFRFESGTLYRWDLTHRGKSASIDVDGPMTLGNLNLMVEAALAGIGIAWVPLDHVAEHIDSARLVQLLPEWSPTFAGLCLYYPANRHPPTALRLFADAVRAWGERQLSDERGKDARNKLKHAP</sequence>